<name>A0ABX2HAH2_9FIRM</name>
<evidence type="ECO:0008006" key="3">
    <source>
        <dbReference type="Google" id="ProtNLM"/>
    </source>
</evidence>
<evidence type="ECO:0000313" key="1">
    <source>
        <dbReference type="EMBL" id="NSG86917.1"/>
    </source>
</evidence>
<sequence>MMLSYAGALELNYRDFSRQYEYMQQLIIRSGSRCYLVMLTLEATSDTPAHIEEIEQTLSHMEQAIQNTIRRVDICTRYSSMQYLIILFQPVESQIPNIMERIFMQYYRKAKSTNFLPTYKYLSMAENNMDTNQK</sequence>
<dbReference type="RefSeq" id="WP_148463085.1">
    <property type="nucleotide sequence ID" value="NZ_JAAITS010000054.1"/>
</dbReference>
<keyword evidence="2" id="KW-1185">Reference proteome</keyword>
<proteinExistence type="predicted"/>
<dbReference type="EMBL" id="JAAITS010000054">
    <property type="protein sequence ID" value="NSG86917.1"/>
    <property type="molecule type" value="Genomic_DNA"/>
</dbReference>
<dbReference type="Proteomes" id="UP001644719">
    <property type="component" value="Unassembled WGS sequence"/>
</dbReference>
<evidence type="ECO:0000313" key="2">
    <source>
        <dbReference type="Proteomes" id="UP001644719"/>
    </source>
</evidence>
<gene>
    <name evidence="1" type="ORF">G5B17_16220</name>
</gene>
<accession>A0ABX2HAH2</accession>
<organism evidence="1 2">
    <name type="scientific">Blautia faecis</name>
    <dbReference type="NCBI Taxonomy" id="871665"/>
    <lineage>
        <taxon>Bacteria</taxon>
        <taxon>Bacillati</taxon>
        <taxon>Bacillota</taxon>
        <taxon>Clostridia</taxon>
        <taxon>Lachnospirales</taxon>
        <taxon>Lachnospiraceae</taxon>
        <taxon>Blautia</taxon>
    </lineage>
</organism>
<protein>
    <recommendedName>
        <fullName evidence="3">GGDEF domain-containing protein</fullName>
    </recommendedName>
</protein>
<reference evidence="1 2" key="1">
    <citation type="journal article" date="2020" name="Cell Host Microbe">
        <title>Functional and Genomic Variation between Human-Derived Isolates of Lachnospiraceae Reveals Inter- and Intra-Species Diversity.</title>
        <authorList>
            <person name="Sorbara M.T."/>
            <person name="Littmann E.R."/>
            <person name="Fontana E."/>
            <person name="Moody T.U."/>
            <person name="Kohout C.E."/>
            <person name="Gjonbalaj M."/>
            <person name="Eaton V."/>
            <person name="Seok R."/>
            <person name="Leiner I.M."/>
            <person name="Pamer E.G."/>
        </authorList>
    </citation>
    <scope>NUCLEOTIDE SEQUENCE [LARGE SCALE GENOMIC DNA]</scope>
    <source>
        <strain evidence="1 2">MSK.17.74</strain>
    </source>
</reference>
<comment type="caution">
    <text evidence="1">The sequence shown here is derived from an EMBL/GenBank/DDBJ whole genome shotgun (WGS) entry which is preliminary data.</text>
</comment>